<evidence type="ECO:0000259" key="1">
    <source>
        <dbReference type="PROSITE" id="PS50234"/>
    </source>
</evidence>
<dbReference type="Proteomes" id="UP001209878">
    <property type="component" value="Unassembled WGS sequence"/>
</dbReference>
<feature type="domain" description="VWFA" evidence="1">
    <location>
        <begin position="327"/>
        <end position="500"/>
    </location>
</feature>
<dbReference type="PROSITE" id="PS50234">
    <property type="entry name" value="VWFA"/>
    <property type="match status" value="4"/>
</dbReference>
<name>A0AAD9JNS4_RIDPI</name>
<feature type="domain" description="VWFA" evidence="1">
    <location>
        <begin position="1"/>
        <end position="130"/>
    </location>
</feature>
<dbReference type="InterPro" id="IPR036465">
    <property type="entry name" value="vWFA_dom_sf"/>
</dbReference>
<gene>
    <name evidence="2" type="ORF">NP493_1969g00000</name>
</gene>
<dbReference type="CDD" id="cd00198">
    <property type="entry name" value="vWFA"/>
    <property type="match status" value="3"/>
</dbReference>
<proteinExistence type="predicted"/>
<dbReference type="Pfam" id="PF00092">
    <property type="entry name" value="VWA"/>
    <property type="match status" value="4"/>
</dbReference>
<comment type="caution">
    <text evidence="2">The sequence shown here is derived from an EMBL/GenBank/DDBJ whole genome shotgun (WGS) entry which is preliminary data.</text>
</comment>
<keyword evidence="3" id="KW-1185">Reference proteome</keyword>
<dbReference type="InterPro" id="IPR050525">
    <property type="entry name" value="ECM_Assembly_Org"/>
</dbReference>
<dbReference type="Gene3D" id="3.40.50.410">
    <property type="entry name" value="von Willebrand factor, type A domain"/>
    <property type="match status" value="4"/>
</dbReference>
<organism evidence="2 3">
    <name type="scientific">Ridgeia piscesae</name>
    <name type="common">Tubeworm</name>
    <dbReference type="NCBI Taxonomy" id="27915"/>
    <lineage>
        <taxon>Eukaryota</taxon>
        <taxon>Metazoa</taxon>
        <taxon>Spiralia</taxon>
        <taxon>Lophotrochozoa</taxon>
        <taxon>Annelida</taxon>
        <taxon>Polychaeta</taxon>
        <taxon>Sedentaria</taxon>
        <taxon>Canalipalpata</taxon>
        <taxon>Sabellida</taxon>
        <taxon>Siboglinidae</taxon>
        <taxon>Ridgeia</taxon>
    </lineage>
</organism>
<accession>A0AAD9JNS4</accession>
<sequence length="585" mass="64074">MLYSVPQVPIGDYLDAADLNRKIDALPRPTNGETFYGALVKIRSMFQADHRFDGKPYKKFVAIIITDGEDIQYTQVQSEATAAHADDIAIISIGIGPYVNTEQMRGIASKSNFALFTSTANDLDSLSDDVVKYTCEAECLADVALAIDRSGSMSGEYSTVLNFVKTIVSGFELSNNQTRVGIIVFNDDASVEVPIGDYLDAADLNRKIDALPRPTNGETFYGALVKIRSMFQADHRFDGKPYKKFVAIFITDGEDIQYTQVQSEATAAHAEDIVTISIGIGPYVNTEQMRGIASKSNFALFTSTANDLDSLSDDVVKYTCEAECLADVVLAIDRSGSMSGEYSTVLNFVKTIVSGFELSNNQTRVGIIVFNDDASVEVPIGDYLDAADLNRKIDALPRPTNGETFYGALVKIRSMFQADHRFDGKPYKKFVAIFITDGEDIQYTQVQSEATAAHAEDIVTISIGIGPYVNTEQMRGIASKSNFALFTSTANDLDSLSDDVVKYTCEAECLADVVLAIDRSGSMSGDYSTVLNFVKTIVSGFELSNNQTRVGIIVFNDYASVEVSDVQRNYAMIMIIRILPVTKYR</sequence>
<dbReference type="EMBL" id="JAODUO010001968">
    <property type="protein sequence ID" value="KAK2156464.1"/>
    <property type="molecule type" value="Genomic_DNA"/>
</dbReference>
<dbReference type="PANTHER" id="PTHR24020:SF84">
    <property type="entry name" value="VWFA DOMAIN-CONTAINING PROTEIN"/>
    <property type="match status" value="1"/>
</dbReference>
<dbReference type="InterPro" id="IPR002035">
    <property type="entry name" value="VWF_A"/>
</dbReference>
<dbReference type="PANTHER" id="PTHR24020">
    <property type="entry name" value="COLLAGEN ALPHA"/>
    <property type="match status" value="1"/>
</dbReference>
<feature type="domain" description="VWFA" evidence="1">
    <location>
        <begin position="512"/>
        <end position="585"/>
    </location>
</feature>
<evidence type="ECO:0000313" key="3">
    <source>
        <dbReference type="Proteomes" id="UP001209878"/>
    </source>
</evidence>
<reference evidence="2" key="1">
    <citation type="journal article" date="2023" name="Mol. Biol. Evol.">
        <title>Third-Generation Sequencing Reveals the Adaptive Role of the Epigenome in Three Deep-Sea Polychaetes.</title>
        <authorList>
            <person name="Perez M."/>
            <person name="Aroh O."/>
            <person name="Sun Y."/>
            <person name="Lan Y."/>
            <person name="Juniper S.K."/>
            <person name="Young C.R."/>
            <person name="Angers B."/>
            <person name="Qian P.Y."/>
        </authorList>
    </citation>
    <scope>NUCLEOTIDE SEQUENCE</scope>
    <source>
        <strain evidence="2">R07B-5</strain>
    </source>
</reference>
<protein>
    <recommendedName>
        <fullName evidence="1">VWFA domain-containing protein</fullName>
    </recommendedName>
</protein>
<evidence type="ECO:0000313" key="2">
    <source>
        <dbReference type="EMBL" id="KAK2156464.1"/>
    </source>
</evidence>
<dbReference type="AlphaFoldDB" id="A0AAD9JNS4"/>
<dbReference type="SMART" id="SM00327">
    <property type="entry name" value="VWA"/>
    <property type="match status" value="2"/>
</dbReference>
<dbReference type="SUPFAM" id="SSF53300">
    <property type="entry name" value="vWA-like"/>
    <property type="match status" value="4"/>
</dbReference>
<feature type="domain" description="VWFA" evidence="1">
    <location>
        <begin position="142"/>
        <end position="315"/>
    </location>
</feature>